<keyword evidence="9" id="KW-1185">Reference proteome</keyword>
<evidence type="ECO:0000256" key="2">
    <source>
        <dbReference type="ARBA" id="ARBA00011255"/>
    </source>
</evidence>
<keyword evidence="5" id="KW-0964">Secreted</keyword>
<evidence type="ECO:0000313" key="8">
    <source>
        <dbReference type="EMBL" id="MBU9722278.1"/>
    </source>
</evidence>
<dbReference type="PANTHER" id="PTHR30288">
    <property type="entry name" value="FLAGELLAR CAP/ASSEMBLY PROTEIN FLID"/>
    <property type="match status" value="1"/>
</dbReference>
<comment type="subunit">
    <text evidence="2 5">Homopentamer.</text>
</comment>
<organism evidence="8 9">
    <name type="scientific">Evansella alkalicola</name>
    <dbReference type="NCBI Taxonomy" id="745819"/>
    <lineage>
        <taxon>Bacteria</taxon>
        <taxon>Bacillati</taxon>
        <taxon>Bacillota</taxon>
        <taxon>Bacilli</taxon>
        <taxon>Bacillales</taxon>
        <taxon>Bacillaceae</taxon>
        <taxon>Evansella</taxon>
    </lineage>
</organism>
<evidence type="ECO:0000313" key="9">
    <source>
        <dbReference type="Proteomes" id="UP000790580"/>
    </source>
</evidence>
<evidence type="ECO:0000256" key="3">
    <source>
        <dbReference type="ARBA" id="ARBA00023054"/>
    </source>
</evidence>
<dbReference type="Pfam" id="PF07195">
    <property type="entry name" value="FliD_C"/>
    <property type="match status" value="1"/>
</dbReference>
<gene>
    <name evidence="8" type="ORF">KS407_12610</name>
</gene>
<evidence type="ECO:0000259" key="7">
    <source>
        <dbReference type="Pfam" id="PF07195"/>
    </source>
</evidence>
<keyword evidence="3" id="KW-0175">Coiled coil</keyword>
<accession>A0ABS6JUM4</accession>
<keyword evidence="4 5" id="KW-0975">Bacterial flagellum</keyword>
<keyword evidence="8" id="KW-0966">Cell projection</keyword>
<protein>
    <recommendedName>
        <fullName evidence="5">Flagellar hook-associated protein 2</fullName>
        <shortName evidence="5">HAP2</shortName>
    </recommendedName>
    <alternativeName>
        <fullName evidence="5">Flagellar cap protein</fullName>
    </alternativeName>
</protein>
<comment type="subcellular location">
    <subcellularLocation>
        <location evidence="5">Secreted</location>
    </subcellularLocation>
    <subcellularLocation>
        <location evidence="5">Bacterial flagellum</location>
    </subcellularLocation>
</comment>
<dbReference type="Pfam" id="PF02465">
    <property type="entry name" value="FliD_N"/>
    <property type="match status" value="1"/>
</dbReference>
<evidence type="ECO:0000256" key="5">
    <source>
        <dbReference type="RuleBase" id="RU362066"/>
    </source>
</evidence>
<evidence type="ECO:0000256" key="1">
    <source>
        <dbReference type="ARBA" id="ARBA00009764"/>
    </source>
</evidence>
<dbReference type="NCBIfam" id="NF005833">
    <property type="entry name" value="PRK07737.1"/>
    <property type="match status" value="1"/>
</dbReference>
<dbReference type="InterPro" id="IPR003481">
    <property type="entry name" value="FliD_N"/>
</dbReference>
<dbReference type="PANTHER" id="PTHR30288:SF0">
    <property type="entry name" value="FLAGELLAR HOOK-ASSOCIATED PROTEIN 2"/>
    <property type="match status" value="1"/>
</dbReference>
<feature type="domain" description="Flagellar hook-associated protein 2 C-terminal" evidence="7">
    <location>
        <begin position="256"/>
        <end position="518"/>
    </location>
</feature>
<evidence type="ECO:0000259" key="6">
    <source>
        <dbReference type="Pfam" id="PF02465"/>
    </source>
</evidence>
<dbReference type="InterPro" id="IPR040026">
    <property type="entry name" value="FliD"/>
</dbReference>
<dbReference type="InterPro" id="IPR010809">
    <property type="entry name" value="FliD_C"/>
</dbReference>
<sequence>MHMRLTGFASGMDINQMVSDLMEAERQPMTKMQQDQQELILKMGEYREVNRAFMKFRDDTFDSVMRSSNMVSKQVSSSNEGLVSGTAASGTANGTYTISKVEQLATAAYNFSAGDGENGSFVSEGELDPNESLFAQNSKLFVDVPNSEFKTGLTTFDENGDKVSVTFTFDQDGSLNDILEEINNSELGVQAFFDPHSQRVSMSRTDTGIHNPGEGDEMLFQAYVEGEDGELEVVEEDHFNLFTSVLGFSEGNEEGAENAKFTLNGLETERQTNDFNINGLNISLKNQFDAPVTLSVSNNTDDIFDTVMGFVDDYNELIELVDGKVSQEYYRDYAPLTEEQMRDMSEREIELWEERAHSGLVRNDRMLTGALDRMRQDFYGHVETGAENQAFSLITEIGITTTSNYQDRGRLEVDETALRAAIEEDAESVFQMFAADGDEFEERGIARRLRDTLSGQIEMLSERAGRSEMASNQQFTIGREIDQAAERISNFERRMEQVEQRYWRQFTAMEQAMAQANSQAETLFSQLGGMGQM</sequence>
<proteinExistence type="inferred from homology"/>
<comment type="similarity">
    <text evidence="1 5">Belongs to the FliD family.</text>
</comment>
<evidence type="ECO:0000256" key="4">
    <source>
        <dbReference type="ARBA" id="ARBA00023143"/>
    </source>
</evidence>
<comment type="function">
    <text evidence="5">Required for morphogenesis and for the elongation of the flagellar filament by facilitating polymerization of the flagellin monomers at the tip of growing filament. Forms a capping structure, which prevents flagellin subunits (transported through the central channel of the flagellum) from leaking out without polymerization at the distal end.</text>
</comment>
<keyword evidence="8" id="KW-0282">Flagellum</keyword>
<keyword evidence="8" id="KW-0969">Cilium</keyword>
<feature type="domain" description="Flagellar hook-associated protein 2 N-terminal" evidence="6">
    <location>
        <begin position="10"/>
        <end position="108"/>
    </location>
</feature>
<name>A0ABS6JUM4_9BACI</name>
<dbReference type="Proteomes" id="UP000790580">
    <property type="component" value="Unassembled WGS sequence"/>
</dbReference>
<comment type="caution">
    <text evidence="8">The sequence shown here is derived from an EMBL/GenBank/DDBJ whole genome shotgun (WGS) entry which is preliminary data.</text>
</comment>
<reference evidence="8 9" key="1">
    <citation type="submission" date="2021-06" db="EMBL/GenBank/DDBJ databases">
        <title>Bacillus sp. RD4P76, an endophyte from a halophyte.</title>
        <authorList>
            <person name="Sun J.-Q."/>
        </authorList>
    </citation>
    <scope>NUCLEOTIDE SEQUENCE [LARGE SCALE GENOMIC DNA]</scope>
    <source>
        <strain evidence="8 9">JCM 17098</strain>
    </source>
</reference>
<dbReference type="EMBL" id="JAHQCR010000050">
    <property type="protein sequence ID" value="MBU9722278.1"/>
    <property type="molecule type" value="Genomic_DNA"/>
</dbReference>